<evidence type="ECO:0000313" key="3">
    <source>
        <dbReference type="Proteomes" id="UP001362899"/>
    </source>
</evidence>
<dbReference type="Proteomes" id="UP001362899">
    <property type="component" value="Unassembled WGS sequence"/>
</dbReference>
<proteinExistence type="predicted"/>
<gene>
    <name evidence="2" type="ORF">DASB73_022000</name>
</gene>
<feature type="compositionally biased region" description="Polar residues" evidence="1">
    <location>
        <begin position="45"/>
        <end position="71"/>
    </location>
</feature>
<evidence type="ECO:0000313" key="2">
    <source>
        <dbReference type="EMBL" id="GMM51242.1"/>
    </source>
</evidence>
<reference evidence="2 3" key="1">
    <citation type="journal article" date="2023" name="Elife">
        <title>Identification of key yeast species and microbe-microbe interactions impacting larval growth of Drosophila in the wild.</title>
        <authorList>
            <person name="Mure A."/>
            <person name="Sugiura Y."/>
            <person name="Maeda R."/>
            <person name="Honda K."/>
            <person name="Sakurai N."/>
            <person name="Takahashi Y."/>
            <person name="Watada M."/>
            <person name="Katoh T."/>
            <person name="Gotoh A."/>
            <person name="Gotoh Y."/>
            <person name="Taniguchi I."/>
            <person name="Nakamura K."/>
            <person name="Hayashi T."/>
            <person name="Katayama T."/>
            <person name="Uemura T."/>
            <person name="Hattori Y."/>
        </authorList>
    </citation>
    <scope>NUCLEOTIDE SEQUENCE [LARGE SCALE GENOMIC DNA]</scope>
    <source>
        <strain evidence="2 3">SB-73</strain>
    </source>
</reference>
<dbReference type="GO" id="GO:0000307">
    <property type="term" value="C:cyclin-dependent protein kinase holoenzyme complex"/>
    <property type="evidence" value="ECO:0007669"/>
    <property type="project" value="UniProtKB-ARBA"/>
</dbReference>
<dbReference type="GO" id="GO:0005634">
    <property type="term" value="C:nucleus"/>
    <property type="evidence" value="ECO:0007669"/>
    <property type="project" value="TreeGrafter"/>
</dbReference>
<feature type="compositionally biased region" description="Basic and acidic residues" evidence="1">
    <location>
        <begin position="283"/>
        <end position="294"/>
    </location>
</feature>
<dbReference type="PANTHER" id="PTHR15615:SF117">
    <property type="entry name" value="PHO85 CYCLIN PHO80"/>
    <property type="match status" value="1"/>
</dbReference>
<sequence>MTEGAEESMKSSAAPIKVFNDTLDTANGTEYMKSPMKSPDDTKVNSRNAPQSTTRSINQCSSDCTSSNASLRSPKDYPDIEDQYEANEQAFINTHIAELAKQVAAVISDHVSENDLSPFTSDKLTRFHSRAPPSINVYDYLVRIIKFCNIDKAMLLVLLYLVDLFTESYSIFVLNSLTVHRFMITALAVASKGLCDHFCTNTYYAKIGGVTVLELNLLEVEFLTRVRYRIVPPQHVLPKYYHLLKCKSDLFSQSVPNEATDAGIQPQNTANSTSAATQSLNESTKRLARDDASKSSDSFADNAQLAHPAHSGIRSLKVVKDTLKFFHSNKKKRSNNNPPA</sequence>
<dbReference type="Gene3D" id="1.10.472.10">
    <property type="entry name" value="Cyclin-like"/>
    <property type="match status" value="1"/>
</dbReference>
<name>A0AAV5RJ56_STABA</name>
<dbReference type="AlphaFoldDB" id="A0AAV5RJ56"/>
<keyword evidence="3" id="KW-1185">Reference proteome</keyword>
<dbReference type="PANTHER" id="PTHR15615">
    <property type="match status" value="1"/>
</dbReference>
<dbReference type="Pfam" id="PF08613">
    <property type="entry name" value="Cyclin"/>
    <property type="match status" value="1"/>
</dbReference>
<feature type="compositionally biased region" description="Polar residues" evidence="1">
    <location>
        <begin position="265"/>
        <end position="282"/>
    </location>
</feature>
<accession>A0AAV5RJ56</accession>
<dbReference type="EMBL" id="BTGC01000003">
    <property type="protein sequence ID" value="GMM51242.1"/>
    <property type="molecule type" value="Genomic_DNA"/>
</dbReference>
<dbReference type="InterPro" id="IPR013922">
    <property type="entry name" value="Cyclin_PHO80-like"/>
</dbReference>
<comment type="caution">
    <text evidence="2">The sequence shown here is derived from an EMBL/GenBank/DDBJ whole genome shotgun (WGS) entry which is preliminary data.</text>
</comment>
<feature type="region of interest" description="Disordered" evidence="1">
    <location>
        <begin position="261"/>
        <end position="300"/>
    </location>
</feature>
<dbReference type="CDD" id="cd20558">
    <property type="entry name" value="CYCLIN_ScPCL7-like"/>
    <property type="match status" value="1"/>
</dbReference>
<feature type="region of interest" description="Disordered" evidence="1">
    <location>
        <begin position="26"/>
        <end position="78"/>
    </location>
</feature>
<evidence type="ECO:0000256" key="1">
    <source>
        <dbReference type="SAM" id="MobiDB-lite"/>
    </source>
</evidence>
<protein>
    <submittedName>
        <fullName evidence="2">Pho80 protein</fullName>
    </submittedName>
</protein>
<organism evidence="2 3">
    <name type="scientific">Starmerella bacillaris</name>
    <name type="common">Yeast</name>
    <name type="synonym">Candida zemplinina</name>
    <dbReference type="NCBI Taxonomy" id="1247836"/>
    <lineage>
        <taxon>Eukaryota</taxon>
        <taxon>Fungi</taxon>
        <taxon>Dikarya</taxon>
        <taxon>Ascomycota</taxon>
        <taxon>Saccharomycotina</taxon>
        <taxon>Dipodascomycetes</taxon>
        <taxon>Dipodascales</taxon>
        <taxon>Trichomonascaceae</taxon>
        <taxon>Starmerella</taxon>
    </lineage>
</organism>
<dbReference type="GO" id="GO:0016538">
    <property type="term" value="F:cyclin-dependent protein serine/threonine kinase regulator activity"/>
    <property type="evidence" value="ECO:0007669"/>
    <property type="project" value="TreeGrafter"/>
</dbReference>
<dbReference type="GO" id="GO:0019901">
    <property type="term" value="F:protein kinase binding"/>
    <property type="evidence" value="ECO:0007669"/>
    <property type="project" value="InterPro"/>
</dbReference>